<dbReference type="Proteomes" id="UP001226867">
    <property type="component" value="Unassembled WGS sequence"/>
</dbReference>
<name>A0ABT9S5C3_9BURK</name>
<gene>
    <name evidence="1" type="ORF">J2W36_000802</name>
</gene>
<dbReference type="RefSeq" id="WP_307688378.1">
    <property type="nucleotide sequence ID" value="NZ_JAUSRO010000002.1"/>
</dbReference>
<protein>
    <recommendedName>
        <fullName evidence="3">DUF721 domain-containing protein</fullName>
    </recommendedName>
</protein>
<proteinExistence type="predicted"/>
<organism evidence="1 2">
    <name type="scientific">Variovorax ginsengisoli</name>
    <dbReference type="NCBI Taxonomy" id="363844"/>
    <lineage>
        <taxon>Bacteria</taxon>
        <taxon>Pseudomonadati</taxon>
        <taxon>Pseudomonadota</taxon>
        <taxon>Betaproteobacteria</taxon>
        <taxon>Burkholderiales</taxon>
        <taxon>Comamonadaceae</taxon>
        <taxon>Variovorax</taxon>
    </lineage>
</organism>
<dbReference type="EMBL" id="JAUSRO010000002">
    <property type="protein sequence ID" value="MDP9898567.1"/>
    <property type="molecule type" value="Genomic_DNA"/>
</dbReference>
<sequence>MNRRFAPFTLQQAADGSPTLAGLLARARDTGQRLQAVQDLIPEAMRAAVQAGPAEGDVWCLLVTGSAAAAKLRQLTPAMVLRLRNKGWDVATIRLKVQARR</sequence>
<reference evidence="1 2" key="1">
    <citation type="submission" date="2023-07" db="EMBL/GenBank/DDBJ databases">
        <title>Sorghum-associated microbial communities from plants grown in Nebraska, USA.</title>
        <authorList>
            <person name="Schachtman D."/>
        </authorList>
    </citation>
    <scope>NUCLEOTIDE SEQUENCE [LARGE SCALE GENOMIC DNA]</scope>
    <source>
        <strain evidence="1 2">DS1607</strain>
    </source>
</reference>
<accession>A0ABT9S5C3</accession>
<comment type="caution">
    <text evidence="1">The sequence shown here is derived from an EMBL/GenBank/DDBJ whole genome shotgun (WGS) entry which is preliminary data.</text>
</comment>
<evidence type="ECO:0000313" key="1">
    <source>
        <dbReference type="EMBL" id="MDP9898567.1"/>
    </source>
</evidence>
<evidence type="ECO:0008006" key="3">
    <source>
        <dbReference type="Google" id="ProtNLM"/>
    </source>
</evidence>
<evidence type="ECO:0000313" key="2">
    <source>
        <dbReference type="Proteomes" id="UP001226867"/>
    </source>
</evidence>
<keyword evidence="2" id="KW-1185">Reference proteome</keyword>